<organism evidence="2 3">
    <name type="scientific">Methylocystis hirsuta</name>
    <dbReference type="NCBI Taxonomy" id="369798"/>
    <lineage>
        <taxon>Bacteria</taxon>
        <taxon>Pseudomonadati</taxon>
        <taxon>Pseudomonadota</taxon>
        <taxon>Alphaproteobacteria</taxon>
        <taxon>Hyphomicrobiales</taxon>
        <taxon>Methylocystaceae</taxon>
        <taxon>Methylocystis</taxon>
    </lineage>
</organism>
<feature type="compositionally biased region" description="Basic and acidic residues" evidence="1">
    <location>
        <begin position="56"/>
        <end position="65"/>
    </location>
</feature>
<dbReference type="AlphaFoldDB" id="A0A3M9XVG2"/>
<gene>
    <name evidence="2" type="ORF">D1O30_16355</name>
</gene>
<evidence type="ECO:0000256" key="1">
    <source>
        <dbReference type="SAM" id="MobiDB-lite"/>
    </source>
</evidence>
<sequence>MQQRGFQQEFSTAARREKILAPPSFCQDPASLSGGISKWPRPGVARRKPSHSAGVRRCDSLRYDS</sequence>
<keyword evidence="3" id="KW-1185">Reference proteome</keyword>
<dbReference type="EMBL" id="QWDD01000001">
    <property type="protein sequence ID" value="RNJ51855.1"/>
    <property type="molecule type" value="Genomic_DNA"/>
</dbReference>
<evidence type="ECO:0000313" key="2">
    <source>
        <dbReference type="EMBL" id="RNJ51855.1"/>
    </source>
</evidence>
<feature type="region of interest" description="Disordered" evidence="1">
    <location>
        <begin position="20"/>
        <end position="65"/>
    </location>
</feature>
<dbReference type="Proteomes" id="UP000268623">
    <property type="component" value="Unassembled WGS sequence"/>
</dbReference>
<proteinExistence type="predicted"/>
<comment type="caution">
    <text evidence="2">The sequence shown here is derived from an EMBL/GenBank/DDBJ whole genome shotgun (WGS) entry which is preliminary data.</text>
</comment>
<reference evidence="2 3" key="1">
    <citation type="submission" date="2018-08" db="EMBL/GenBank/DDBJ databases">
        <title>Genome sequence of Methylocystis hirsuta CSC1, a methanotroph able to accumulate PHAs.</title>
        <authorList>
            <person name="Bordel S."/>
            <person name="Rodriguez E."/>
            <person name="Gancedo J."/>
            <person name="Munoz R."/>
        </authorList>
    </citation>
    <scope>NUCLEOTIDE SEQUENCE [LARGE SCALE GENOMIC DNA]</scope>
    <source>
        <strain evidence="2 3">CSC1</strain>
    </source>
</reference>
<accession>A0A3M9XVG2</accession>
<evidence type="ECO:0000313" key="3">
    <source>
        <dbReference type="Proteomes" id="UP000268623"/>
    </source>
</evidence>
<name>A0A3M9XVG2_9HYPH</name>
<protein>
    <submittedName>
        <fullName evidence="2">Uncharacterized protein</fullName>
    </submittedName>
</protein>
<dbReference type="OrthoDB" id="9928797at2"/>